<dbReference type="Gene3D" id="3.80.10.10">
    <property type="entry name" value="Ribonuclease Inhibitor"/>
    <property type="match status" value="1"/>
</dbReference>
<gene>
    <name evidence="2" type="ORF">SUNI508_03950</name>
</gene>
<reference evidence="2 3" key="1">
    <citation type="journal article" date="2024" name="J. Plant Pathol.">
        <title>Sequence and assembly of the genome of Seiridium unicorne, isolate CBS 538.82, causal agent of cypress canker disease.</title>
        <authorList>
            <person name="Scali E."/>
            <person name="Rocca G.D."/>
            <person name="Danti R."/>
            <person name="Garbelotto M."/>
            <person name="Barberini S."/>
            <person name="Baroncelli R."/>
            <person name="Emiliani G."/>
        </authorList>
    </citation>
    <scope>NUCLEOTIDE SEQUENCE [LARGE SCALE GENOMIC DNA]</scope>
    <source>
        <strain evidence="2 3">BM-138-508</strain>
    </source>
</reference>
<name>A0ABR2VAJ2_9PEZI</name>
<evidence type="ECO:0000313" key="2">
    <source>
        <dbReference type="EMBL" id="KAK9423934.1"/>
    </source>
</evidence>
<dbReference type="Proteomes" id="UP001408356">
    <property type="component" value="Unassembled WGS sequence"/>
</dbReference>
<accession>A0ABR2VAJ2</accession>
<dbReference type="SUPFAM" id="SSF52047">
    <property type="entry name" value="RNI-like"/>
    <property type="match status" value="1"/>
</dbReference>
<proteinExistence type="predicted"/>
<evidence type="ECO:0000313" key="3">
    <source>
        <dbReference type="Proteomes" id="UP001408356"/>
    </source>
</evidence>
<sequence>MQLWLEAMDWTKLESLTLIENVDQCFFDLSTPHLTGLKSLQIHSATSEARSAALQVITALPAETILPNLTWADSWSPEGFSRIIERHGETLQHLELYSKEPWSREEDLALTTSQLGIIASKMPKLQHLSLSMNRNGSWPWDNLAALAHVKSLVSTDIWLELQEDRMHDQPAHSGTPSNHNQGKDGDRFRRPALNVTSATDLFTYLIKENKGGNLQSVNLYIGDWDRPWDGPIYDPSWLEGRRGKVQCSIMNSQGLKKTNGDGFCIHTVDEVAPGRLGDIYLDDFTDDWYGDQELEHLQLQVEL</sequence>
<evidence type="ECO:0000256" key="1">
    <source>
        <dbReference type="SAM" id="MobiDB-lite"/>
    </source>
</evidence>
<dbReference type="InterPro" id="IPR032675">
    <property type="entry name" value="LRR_dom_sf"/>
</dbReference>
<comment type="caution">
    <text evidence="2">The sequence shown here is derived from an EMBL/GenBank/DDBJ whole genome shotgun (WGS) entry which is preliminary data.</text>
</comment>
<organism evidence="2 3">
    <name type="scientific">Seiridium unicorne</name>
    <dbReference type="NCBI Taxonomy" id="138068"/>
    <lineage>
        <taxon>Eukaryota</taxon>
        <taxon>Fungi</taxon>
        <taxon>Dikarya</taxon>
        <taxon>Ascomycota</taxon>
        <taxon>Pezizomycotina</taxon>
        <taxon>Sordariomycetes</taxon>
        <taxon>Xylariomycetidae</taxon>
        <taxon>Amphisphaeriales</taxon>
        <taxon>Sporocadaceae</taxon>
        <taxon>Seiridium</taxon>
    </lineage>
</organism>
<feature type="region of interest" description="Disordered" evidence="1">
    <location>
        <begin position="167"/>
        <end position="188"/>
    </location>
</feature>
<protein>
    <submittedName>
        <fullName evidence="2">F-box domain protein</fullName>
    </submittedName>
</protein>
<keyword evidence="3" id="KW-1185">Reference proteome</keyword>
<dbReference type="EMBL" id="JARVKF010000057">
    <property type="protein sequence ID" value="KAK9423934.1"/>
    <property type="molecule type" value="Genomic_DNA"/>
</dbReference>